<evidence type="ECO:0000313" key="2">
    <source>
        <dbReference type="EMBL" id="ADW71409.1"/>
    </source>
</evidence>
<feature type="transmembrane region" description="Helical" evidence="1">
    <location>
        <begin position="39"/>
        <end position="62"/>
    </location>
</feature>
<geneLocation type="plasmid" evidence="2 3">
    <name>pACIX903</name>
</geneLocation>
<dbReference type="EMBL" id="CP002483">
    <property type="protein sequence ID" value="ADW71409.1"/>
    <property type="molecule type" value="Genomic_DNA"/>
</dbReference>
<feature type="transmembrane region" description="Helical" evidence="1">
    <location>
        <begin position="97"/>
        <end position="116"/>
    </location>
</feature>
<keyword evidence="1" id="KW-0812">Transmembrane</keyword>
<dbReference type="AlphaFoldDB" id="E8X7H5"/>
<evidence type="ECO:0000313" key="3">
    <source>
        <dbReference type="Proteomes" id="UP000000343"/>
    </source>
</evidence>
<evidence type="ECO:0000256" key="1">
    <source>
        <dbReference type="SAM" id="Phobius"/>
    </source>
</evidence>
<organism evidence="3">
    <name type="scientific">Granulicella tundricola (strain ATCC BAA-1859 / DSM 23138 / MP5ACTX9)</name>
    <dbReference type="NCBI Taxonomy" id="1198114"/>
    <lineage>
        <taxon>Bacteria</taxon>
        <taxon>Pseudomonadati</taxon>
        <taxon>Acidobacteriota</taxon>
        <taxon>Terriglobia</taxon>
        <taxon>Terriglobales</taxon>
        <taxon>Acidobacteriaceae</taxon>
        <taxon>Granulicella</taxon>
    </lineage>
</organism>
<gene>
    <name evidence="2" type="ordered locus">AciX9_4463</name>
</gene>
<dbReference type="HOGENOM" id="CLU_1523077_0_0_0"/>
<feature type="transmembrane region" description="Helical" evidence="1">
    <location>
        <begin position="68"/>
        <end position="90"/>
    </location>
</feature>
<sequence length="176" mass="18580">MSVLIFGVLIAAALAAITIPLSVRYGSPAMLKNLSLVKTGLLVLAAVCSGLLSLISLAAAAWGMNTSLPWGLGIFMYLIPALGFPAFVILKFGSVRLLSRVLWLMTLASSLAFYFGDQADRLASGLRPITNPTERLGMFANAFTIVLVGIAVLVQAASICASREKRVLEANLVPVD</sequence>
<keyword evidence="1" id="KW-0472">Membrane</keyword>
<feature type="transmembrane region" description="Helical" evidence="1">
    <location>
        <begin position="136"/>
        <end position="156"/>
    </location>
</feature>
<dbReference type="RefSeq" id="WP_013573128.1">
    <property type="nucleotide sequence ID" value="NC_015058.1"/>
</dbReference>
<proteinExistence type="predicted"/>
<reference evidence="3" key="1">
    <citation type="submission" date="2011-01" db="EMBL/GenBank/DDBJ databases">
        <title>Complete sequence of plasmid3 of Acidobacterium sp. MP5ACTX9.</title>
        <authorList>
            <consortium name="US DOE Joint Genome Institute"/>
            <person name="Lucas S."/>
            <person name="Copeland A."/>
            <person name="Lapidus A."/>
            <person name="Cheng J.-F."/>
            <person name="Goodwin L."/>
            <person name="Pitluck S."/>
            <person name="Teshima H."/>
            <person name="Detter J.C."/>
            <person name="Han C."/>
            <person name="Tapia R."/>
            <person name="Land M."/>
            <person name="Hauser L."/>
            <person name="Kyrpides N."/>
            <person name="Ivanova N."/>
            <person name="Ovchinnikova G."/>
            <person name="Pagani I."/>
            <person name="Rawat S.R."/>
            <person name="Mannisto M."/>
            <person name="Haggblom M.M."/>
            <person name="Woyke T."/>
        </authorList>
    </citation>
    <scope>NUCLEOTIDE SEQUENCE [LARGE SCALE GENOMIC DNA]</scope>
    <source>
        <strain evidence="3">MP5ACTX9</strain>
        <plasmid evidence="3">Plasmid pACIX903</plasmid>
    </source>
</reference>
<accession>E8X7H5</accession>
<protein>
    <submittedName>
        <fullName evidence="2">Uncharacterized protein</fullName>
    </submittedName>
</protein>
<keyword evidence="3" id="KW-1185">Reference proteome</keyword>
<feature type="transmembrane region" description="Helical" evidence="1">
    <location>
        <begin position="6"/>
        <end position="27"/>
    </location>
</feature>
<keyword evidence="2" id="KW-0614">Plasmid</keyword>
<keyword evidence="1" id="KW-1133">Transmembrane helix</keyword>
<dbReference type="Proteomes" id="UP000000343">
    <property type="component" value="Plasmid pACIX903"/>
</dbReference>
<dbReference type="KEGG" id="acm:AciX9_4463"/>
<name>E8X7H5_GRATM</name>